<dbReference type="PROSITE" id="PS51918">
    <property type="entry name" value="RADICAL_SAM"/>
    <property type="match status" value="1"/>
</dbReference>
<dbReference type="Pfam" id="PF04055">
    <property type="entry name" value="Radical_SAM"/>
    <property type="match status" value="1"/>
</dbReference>
<dbReference type="GO" id="GO:0003824">
    <property type="term" value="F:catalytic activity"/>
    <property type="evidence" value="ECO:0007669"/>
    <property type="project" value="InterPro"/>
</dbReference>
<keyword evidence="4" id="KW-0479">Metal-binding</keyword>
<dbReference type="NCBIfam" id="TIGR04085">
    <property type="entry name" value="rSAM_more_4Fe4S"/>
    <property type="match status" value="1"/>
</dbReference>
<dbReference type="SMART" id="SM00729">
    <property type="entry name" value="Elp3"/>
    <property type="match status" value="1"/>
</dbReference>
<sequence length="339" mass="37573">MPRLDYVQWDITSVCNLDCAHCREKPTASSPKYDLNASEIRSVIDQIVAFNTHTLSLAGGEPLLARRIWDILEYSQGKFKRLVLSTNGTLITSTVAERLRRYLTNVQISIDGPDAETHDYIRGEGTFARSMTAIKALQKVGLQVDVRMTICRETAPRVRDFIDLTKRLNLCGAYMRRVIPSGNAASGGKVGELSSIELRSVLGDAISYGRSIGQHVASADYFCQITFNDEQRKKAEHTQAMGGSVIGGCAVGINSFYLMQDGTISYCPYLPVYCGSLRENSLEYVWEHSEMLKVARALRYNLKGKCGTCNYLYACGGCRAYAYAKTGDILAEDSGCWIK</sequence>
<dbReference type="GO" id="GO:0046872">
    <property type="term" value="F:metal ion binding"/>
    <property type="evidence" value="ECO:0007669"/>
    <property type="project" value="UniProtKB-KW"/>
</dbReference>
<organism evidence="8 9">
    <name type="scientific">Rhodobium orientis</name>
    <dbReference type="NCBI Taxonomy" id="34017"/>
    <lineage>
        <taxon>Bacteria</taxon>
        <taxon>Pseudomonadati</taxon>
        <taxon>Pseudomonadota</taxon>
        <taxon>Alphaproteobacteria</taxon>
        <taxon>Hyphomicrobiales</taxon>
        <taxon>Rhodobiaceae</taxon>
        <taxon>Rhodobium</taxon>
    </lineage>
</organism>
<dbReference type="RefSeq" id="WP_111435165.1">
    <property type="nucleotide sequence ID" value="NZ_JACIGG010000006.1"/>
</dbReference>
<gene>
    <name evidence="8" type="ORF">CH339_14880</name>
</gene>
<accession>A0A327JIN6</accession>
<dbReference type="AlphaFoldDB" id="A0A327JIN6"/>
<dbReference type="InterPro" id="IPR023885">
    <property type="entry name" value="4Fe4S-binding_SPASM_dom"/>
</dbReference>
<evidence type="ECO:0000256" key="6">
    <source>
        <dbReference type="ARBA" id="ARBA00023014"/>
    </source>
</evidence>
<dbReference type="Gene3D" id="3.20.20.70">
    <property type="entry name" value="Aldolase class I"/>
    <property type="match status" value="1"/>
</dbReference>
<evidence type="ECO:0000313" key="8">
    <source>
        <dbReference type="EMBL" id="RAI26267.1"/>
    </source>
</evidence>
<dbReference type="PANTHER" id="PTHR11228">
    <property type="entry name" value="RADICAL SAM DOMAIN PROTEIN"/>
    <property type="match status" value="1"/>
</dbReference>
<dbReference type="OrthoDB" id="9792276at2"/>
<evidence type="ECO:0000256" key="3">
    <source>
        <dbReference type="ARBA" id="ARBA00022691"/>
    </source>
</evidence>
<keyword evidence="9" id="KW-1185">Reference proteome</keyword>
<dbReference type="SFLD" id="SFLDS00029">
    <property type="entry name" value="Radical_SAM"/>
    <property type="match status" value="1"/>
</dbReference>
<feature type="domain" description="Radical SAM core" evidence="7">
    <location>
        <begin position="1"/>
        <end position="215"/>
    </location>
</feature>
<keyword evidence="6" id="KW-0411">Iron-sulfur</keyword>
<dbReference type="GO" id="GO:0051539">
    <property type="term" value="F:4 iron, 4 sulfur cluster binding"/>
    <property type="evidence" value="ECO:0007669"/>
    <property type="project" value="UniProtKB-KW"/>
</dbReference>
<dbReference type="SUPFAM" id="SSF102114">
    <property type="entry name" value="Radical SAM enzymes"/>
    <property type="match status" value="1"/>
</dbReference>
<evidence type="ECO:0000256" key="4">
    <source>
        <dbReference type="ARBA" id="ARBA00022723"/>
    </source>
</evidence>
<dbReference type="PIRSF" id="PIRSF037420">
    <property type="entry name" value="PQQ_syn_pqqE"/>
    <property type="match status" value="1"/>
</dbReference>
<evidence type="ECO:0000259" key="7">
    <source>
        <dbReference type="PROSITE" id="PS51918"/>
    </source>
</evidence>
<comment type="caution">
    <text evidence="8">The sequence shown here is derived from an EMBL/GenBank/DDBJ whole genome shotgun (WGS) entry which is preliminary data.</text>
</comment>
<dbReference type="InterPro" id="IPR017200">
    <property type="entry name" value="PqqE-like"/>
</dbReference>
<dbReference type="InterPro" id="IPR013785">
    <property type="entry name" value="Aldolase_TIM"/>
</dbReference>
<evidence type="ECO:0000313" key="9">
    <source>
        <dbReference type="Proteomes" id="UP000249299"/>
    </source>
</evidence>
<dbReference type="SFLD" id="SFLDG01067">
    <property type="entry name" value="SPASM/twitch_domain_containing"/>
    <property type="match status" value="1"/>
</dbReference>
<comment type="cofactor">
    <cofactor evidence="1">
        <name>[4Fe-4S] cluster</name>
        <dbReference type="ChEBI" id="CHEBI:49883"/>
    </cofactor>
</comment>
<dbReference type="Pfam" id="PF13186">
    <property type="entry name" value="SPASM"/>
    <property type="match status" value="1"/>
</dbReference>
<dbReference type="CDD" id="cd21123">
    <property type="entry name" value="SPASM_MftC-like"/>
    <property type="match status" value="1"/>
</dbReference>
<dbReference type="SFLD" id="SFLDG01386">
    <property type="entry name" value="main_SPASM_domain-containing"/>
    <property type="match status" value="1"/>
</dbReference>
<name>A0A327JIN6_9HYPH</name>
<dbReference type="InterPro" id="IPR007197">
    <property type="entry name" value="rSAM"/>
</dbReference>
<dbReference type="InterPro" id="IPR058240">
    <property type="entry name" value="rSAM_sf"/>
</dbReference>
<reference evidence="8 9" key="1">
    <citation type="submission" date="2017-07" db="EMBL/GenBank/DDBJ databases">
        <title>Draft Genome Sequences of Select Purple Nonsulfur Bacteria.</title>
        <authorList>
            <person name="Lasarre B."/>
            <person name="Mckinlay J.B."/>
        </authorList>
    </citation>
    <scope>NUCLEOTIDE SEQUENCE [LARGE SCALE GENOMIC DNA]</scope>
    <source>
        <strain evidence="8 9">DSM 11290</strain>
    </source>
</reference>
<protein>
    <recommendedName>
        <fullName evidence="7">Radical SAM core domain-containing protein</fullName>
    </recommendedName>
</protein>
<dbReference type="CDD" id="cd01335">
    <property type="entry name" value="Radical_SAM"/>
    <property type="match status" value="1"/>
</dbReference>
<dbReference type="InterPro" id="IPR050377">
    <property type="entry name" value="Radical_SAM_PqqE_MftC-like"/>
</dbReference>
<evidence type="ECO:0000256" key="1">
    <source>
        <dbReference type="ARBA" id="ARBA00001966"/>
    </source>
</evidence>
<keyword evidence="5" id="KW-0408">Iron</keyword>
<dbReference type="InterPro" id="IPR006638">
    <property type="entry name" value="Elp3/MiaA/NifB-like_rSAM"/>
</dbReference>
<dbReference type="EMBL" id="NPEV01000033">
    <property type="protein sequence ID" value="RAI26267.1"/>
    <property type="molecule type" value="Genomic_DNA"/>
</dbReference>
<proteinExistence type="predicted"/>
<dbReference type="Proteomes" id="UP000249299">
    <property type="component" value="Unassembled WGS sequence"/>
</dbReference>
<evidence type="ECO:0000256" key="2">
    <source>
        <dbReference type="ARBA" id="ARBA00022485"/>
    </source>
</evidence>
<keyword evidence="2" id="KW-0004">4Fe-4S</keyword>
<keyword evidence="3" id="KW-0949">S-adenosyl-L-methionine</keyword>
<evidence type="ECO:0000256" key="5">
    <source>
        <dbReference type="ARBA" id="ARBA00023004"/>
    </source>
</evidence>
<dbReference type="PANTHER" id="PTHR11228:SF7">
    <property type="entry name" value="PQQA PEPTIDE CYCLASE"/>
    <property type="match status" value="1"/>
</dbReference>